<evidence type="ECO:0000313" key="6">
    <source>
        <dbReference type="Proteomes" id="UP000198744"/>
    </source>
</evidence>
<dbReference type="Gene3D" id="3.10.560.10">
    <property type="entry name" value="Outer membrane lipoprotein wza domain like"/>
    <property type="match status" value="1"/>
</dbReference>
<dbReference type="InterPro" id="IPR019554">
    <property type="entry name" value="Soluble_ligand-bd"/>
</dbReference>
<evidence type="ECO:0000256" key="2">
    <source>
        <dbReference type="SAM" id="SignalP"/>
    </source>
</evidence>
<keyword evidence="6" id="KW-1185">Reference proteome</keyword>
<feature type="domain" description="Soluble ligand binding" evidence="4">
    <location>
        <begin position="128"/>
        <end position="180"/>
    </location>
</feature>
<dbReference type="Pfam" id="PF10531">
    <property type="entry name" value="SLBB"/>
    <property type="match status" value="1"/>
</dbReference>
<accession>A0A1H7X464</accession>
<proteinExistence type="predicted"/>
<dbReference type="Pfam" id="PF02563">
    <property type="entry name" value="Poly_export"/>
    <property type="match status" value="1"/>
</dbReference>
<sequence length="209" mass="22775">MKIRKCAVFITLGIISLFLLAAGSLRAAEPQKTSAGTAEKTAVTPLKSDRDYLIGPGDVLEIAVWKDEALTKSPVVRPDGKISFPLIGELMAEGKTISQLKKEIEGSLSRYVPDVDLHVNVQQVNSMIVYVIGKVNNPGRLILNSQVNVLQVLATAGGLNPFAKRGDIKVFRQEGSKTRIIDFDYDDVVEGKHLEQNILLLRGDVVVVP</sequence>
<organism evidence="5 6">
    <name type="scientific">Syntrophus gentianae</name>
    <dbReference type="NCBI Taxonomy" id="43775"/>
    <lineage>
        <taxon>Bacteria</taxon>
        <taxon>Pseudomonadati</taxon>
        <taxon>Thermodesulfobacteriota</taxon>
        <taxon>Syntrophia</taxon>
        <taxon>Syntrophales</taxon>
        <taxon>Syntrophaceae</taxon>
        <taxon>Syntrophus</taxon>
    </lineage>
</organism>
<feature type="signal peptide" evidence="2">
    <location>
        <begin position="1"/>
        <end position="21"/>
    </location>
</feature>
<dbReference type="Proteomes" id="UP000198744">
    <property type="component" value="Unassembled WGS sequence"/>
</dbReference>
<protein>
    <submittedName>
        <fullName evidence="5">Polysaccharide export outer membrane protein</fullName>
    </submittedName>
</protein>
<dbReference type="Gene3D" id="3.30.1950.10">
    <property type="entry name" value="wza like domain"/>
    <property type="match status" value="1"/>
</dbReference>
<dbReference type="InterPro" id="IPR049712">
    <property type="entry name" value="Poly_export"/>
</dbReference>
<dbReference type="PANTHER" id="PTHR33619">
    <property type="entry name" value="POLYSACCHARIDE EXPORT PROTEIN GFCE-RELATED"/>
    <property type="match status" value="1"/>
</dbReference>
<evidence type="ECO:0000313" key="5">
    <source>
        <dbReference type="EMBL" id="SEM27898.1"/>
    </source>
</evidence>
<evidence type="ECO:0000259" key="3">
    <source>
        <dbReference type="Pfam" id="PF02563"/>
    </source>
</evidence>
<dbReference type="STRING" id="43775.SAMN04489760_10913"/>
<reference evidence="5 6" key="1">
    <citation type="submission" date="2016-10" db="EMBL/GenBank/DDBJ databases">
        <authorList>
            <person name="de Groot N.N."/>
        </authorList>
    </citation>
    <scope>NUCLEOTIDE SEQUENCE [LARGE SCALE GENOMIC DNA]</scope>
    <source>
        <strain evidence="5 6">DSM 8423</strain>
    </source>
</reference>
<dbReference type="RefSeq" id="WP_093883136.1">
    <property type="nucleotide sequence ID" value="NZ_FOBS01000009.1"/>
</dbReference>
<evidence type="ECO:0000256" key="1">
    <source>
        <dbReference type="ARBA" id="ARBA00022729"/>
    </source>
</evidence>
<dbReference type="InterPro" id="IPR003715">
    <property type="entry name" value="Poly_export_N"/>
</dbReference>
<name>A0A1H7X464_9BACT</name>
<dbReference type="GO" id="GO:0015159">
    <property type="term" value="F:polysaccharide transmembrane transporter activity"/>
    <property type="evidence" value="ECO:0007669"/>
    <property type="project" value="InterPro"/>
</dbReference>
<feature type="domain" description="Polysaccharide export protein N-terminal" evidence="3">
    <location>
        <begin position="48"/>
        <end position="121"/>
    </location>
</feature>
<keyword evidence="1 2" id="KW-0732">Signal</keyword>
<feature type="chain" id="PRO_5011777543" evidence="2">
    <location>
        <begin position="22"/>
        <end position="209"/>
    </location>
</feature>
<gene>
    <name evidence="5" type="ORF">SAMN04489760_10913</name>
</gene>
<dbReference type="AlphaFoldDB" id="A0A1H7X464"/>
<dbReference type="OrthoDB" id="193635at2"/>
<dbReference type="EMBL" id="FOBS01000009">
    <property type="protein sequence ID" value="SEM27898.1"/>
    <property type="molecule type" value="Genomic_DNA"/>
</dbReference>
<dbReference type="PANTHER" id="PTHR33619:SF3">
    <property type="entry name" value="POLYSACCHARIDE EXPORT PROTEIN GFCE-RELATED"/>
    <property type="match status" value="1"/>
</dbReference>
<evidence type="ECO:0000259" key="4">
    <source>
        <dbReference type="Pfam" id="PF10531"/>
    </source>
</evidence>